<name>A0AAU0USJ9_9FIRM</name>
<dbReference type="InterPro" id="IPR019300">
    <property type="entry name" value="CooT"/>
</dbReference>
<evidence type="ECO:0000313" key="2">
    <source>
        <dbReference type="Proteomes" id="UP001329915"/>
    </source>
</evidence>
<proteinExistence type="predicted"/>
<protein>
    <submittedName>
        <fullName evidence="1">CooT family nickel-binding protein</fullName>
    </submittedName>
</protein>
<keyword evidence="2" id="KW-1185">Reference proteome</keyword>
<evidence type="ECO:0000313" key="1">
    <source>
        <dbReference type="EMBL" id="WRO23227.1"/>
    </source>
</evidence>
<organism evidence="1 2">
    <name type="scientific">Metallumcola ferriviriculae</name>
    <dbReference type="NCBI Taxonomy" id="3039180"/>
    <lineage>
        <taxon>Bacteria</taxon>
        <taxon>Bacillati</taxon>
        <taxon>Bacillota</taxon>
        <taxon>Clostridia</taxon>
        <taxon>Neomoorellales</taxon>
        <taxon>Desulfitibacteraceae</taxon>
        <taxon>Metallumcola</taxon>
    </lineage>
</organism>
<dbReference type="KEGG" id="dbc:MFMK1_003077"/>
<dbReference type="EMBL" id="CP121694">
    <property type="protein sequence ID" value="WRO23227.1"/>
    <property type="molecule type" value="Genomic_DNA"/>
</dbReference>
<dbReference type="RefSeq" id="WP_366922609.1">
    <property type="nucleotide sequence ID" value="NZ_CP121694.1"/>
</dbReference>
<dbReference type="Pfam" id="PF10133">
    <property type="entry name" value="CooT"/>
    <property type="match status" value="1"/>
</dbReference>
<dbReference type="Proteomes" id="UP001329915">
    <property type="component" value="Chromosome"/>
</dbReference>
<dbReference type="AlphaFoldDB" id="A0AAU0USJ9"/>
<accession>A0AAU0USJ9</accession>
<sequence length="61" mass="7147">MCEANAYLLKNGKEELLMEKIDKLVPHEGGFMLENIFGQRKFIKAKIKEMELVDHKIILEE</sequence>
<reference evidence="1 2" key="1">
    <citation type="submission" date="2023-04" db="EMBL/GenBank/DDBJ databases">
        <authorList>
            <person name="Hsu D."/>
        </authorList>
    </citation>
    <scope>NUCLEOTIDE SEQUENCE [LARGE SCALE GENOMIC DNA]</scope>
    <source>
        <strain evidence="1 2">MK1</strain>
    </source>
</reference>
<gene>
    <name evidence="1" type="ORF">MFMK1_003077</name>
</gene>